<comment type="caution">
    <text evidence="1">The sequence shown here is derived from an EMBL/GenBank/DDBJ whole genome shotgun (WGS) entry which is preliminary data.</text>
</comment>
<dbReference type="EMBL" id="DQWE01000372">
    <property type="protein sequence ID" value="HDI83695.1"/>
    <property type="molecule type" value="Genomic_DNA"/>
</dbReference>
<feature type="non-terminal residue" evidence="1">
    <location>
        <position position="209"/>
    </location>
</feature>
<dbReference type="Proteomes" id="UP000885847">
    <property type="component" value="Unassembled WGS sequence"/>
</dbReference>
<accession>A0A7C0VDD0</accession>
<sequence length="209" mass="23505">MVTVLLFYILGLTINNAQGFFPEKIYISDLEPEGFYRGNILFQISGQENTTSQYQVRYLLFYDENILVEGRSGIFTLNTRETFQLTSKDLGDPSSRFYIVEHNLHTENKQVIGSFLASGVLLPGDYLFEIQFIKMPDGLIDTSVVFEFSIIGGSEVEALSPGVPCGESPPVVVERPLFLWLGDCDSFTLNIGLILNREVSPLQNLQLYP</sequence>
<protein>
    <submittedName>
        <fullName evidence="1">Uncharacterized protein</fullName>
    </submittedName>
</protein>
<gene>
    <name evidence="1" type="ORF">ENF18_07900</name>
</gene>
<evidence type="ECO:0000313" key="1">
    <source>
        <dbReference type="EMBL" id="HDI83695.1"/>
    </source>
</evidence>
<proteinExistence type="predicted"/>
<reference evidence="1" key="1">
    <citation type="journal article" date="2020" name="mSystems">
        <title>Genome- and Community-Level Interaction Insights into Carbon Utilization and Element Cycling Functions of Hydrothermarchaeota in Hydrothermal Sediment.</title>
        <authorList>
            <person name="Zhou Z."/>
            <person name="Liu Y."/>
            <person name="Xu W."/>
            <person name="Pan J."/>
            <person name="Luo Z.H."/>
            <person name="Li M."/>
        </authorList>
    </citation>
    <scope>NUCLEOTIDE SEQUENCE [LARGE SCALE GENOMIC DNA]</scope>
    <source>
        <strain evidence="1">HyVt-102</strain>
    </source>
</reference>
<organism evidence="1">
    <name type="scientific">candidate division WOR-3 bacterium</name>
    <dbReference type="NCBI Taxonomy" id="2052148"/>
    <lineage>
        <taxon>Bacteria</taxon>
        <taxon>Bacteria division WOR-3</taxon>
    </lineage>
</organism>
<name>A0A7C0VDD0_UNCW3</name>
<dbReference type="AlphaFoldDB" id="A0A7C0VDD0"/>